<dbReference type="InterPro" id="IPR009019">
    <property type="entry name" value="KH_sf_prok-type"/>
</dbReference>
<dbReference type="Gene3D" id="3.30.300.20">
    <property type="match status" value="1"/>
</dbReference>
<dbReference type="HAMAP" id="MF_01309_B">
    <property type="entry name" value="Ribosomal_uS3_B"/>
    <property type="match status" value="1"/>
</dbReference>
<dbReference type="CDD" id="cd02412">
    <property type="entry name" value="KH-II_30S_S3"/>
    <property type="match status" value="1"/>
</dbReference>
<sequence>MGNKVNATGLRIGVIKNWLSTWFSGKRADYTKNLHEDLKVREFIEKTFVAAEIESIEINRSPSAIEVVVSVGRPGMAIGREGKLIEKAKKDMLKVVSAKTVDLQIKGVQQPQFSAQIIARQIADGIERRRSVKSLVKRAIESAQRSGVLGIKIWVAGRLTGGEHANKYKKQIGRVPLQTLRADIDYAYVRAKSMSAGILSVKVWIFKGEVI</sequence>
<protein>
    <recommendedName>
        <fullName evidence="7 8">Small ribosomal subunit protein uS3</fullName>
    </recommendedName>
</protein>
<keyword evidence="4 8" id="KW-0689">Ribosomal protein</keyword>
<comment type="subunit">
    <text evidence="8">Part of the 30S ribosomal subunit. Forms a tight complex with proteins S10 and S14.</text>
</comment>
<dbReference type="GO" id="GO:0019843">
    <property type="term" value="F:rRNA binding"/>
    <property type="evidence" value="ECO:0007669"/>
    <property type="project" value="UniProtKB-UniRule"/>
</dbReference>
<evidence type="ECO:0000313" key="11">
    <source>
        <dbReference type="Proteomes" id="UP000228952"/>
    </source>
</evidence>
<dbReference type="GO" id="GO:0003729">
    <property type="term" value="F:mRNA binding"/>
    <property type="evidence" value="ECO:0007669"/>
    <property type="project" value="UniProtKB-UniRule"/>
</dbReference>
<evidence type="ECO:0000256" key="4">
    <source>
        <dbReference type="ARBA" id="ARBA00022980"/>
    </source>
</evidence>
<evidence type="ECO:0000259" key="9">
    <source>
        <dbReference type="PROSITE" id="PS50823"/>
    </source>
</evidence>
<evidence type="ECO:0000313" key="10">
    <source>
        <dbReference type="EMBL" id="PJA13785.1"/>
    </source>
</evidence>
<organism evidence="10 11">
    <name type="scientific">Candidatus Dojkabacteria bacterium CG_4_10_14_0_2_um_filter_Dojkabacteria_WS6_41_15</name>
    <dbReference type="NCBI Taxonomy" id="2014249"/>
    <lineage>
        <taxon>Bacteria</taxon>
        <taxon>Candidatus Dojkabacteria</taxon>
    </lineage>
</organism>
<feature type="domain" description="KH type-2" evidence="9">
    <location>
        <begin position="40"/>
        <end position="109"/>
    </location>
</feature>
<dbReference type="FunFam" id="3.30.300.20:FF:000001">
    <property type="entry name" value="30S ribosomal protein S3"/>
    <property type="match status" value="1"/>
</dbReference>
<proteinExistence type="inferred from homology"/>
<dbReference type="SUPFAM" id="SSF54821">
    <property type="entry name" value="Ribosomal protein S3 C-terminal domain"/>
    <property type="match status" value="1"/>
</dbReference>
<dbReference type="InterPro" id="IPR036419">
    <property type="entry name" value="Ribosomal_S3_C_sf"/>
</dbReference>
<evidence type="ECO:0000256" key="5">
    <source>
        <dbReference type="ARBA" id="ARBA00023274"/>
    </source>
</evidence>
<dbReference type="Pfam" id="PF00189">
    <property type="entry name" value="Ribosomal_S3_C"/>
    <property type="match status" value="1"/>
</dbReference>
<dbReference type="Proteomes" id="UP000228952">
    <property type="component" value="Unassembled WGS sequence"/>
</dbReference>
<dbReference type="GO" id="GO:0006412">
    <property type="term" value="P:translation"/>
    <property type="evidence" value="ECO:0007669"/>
    <property type="project" value="UniProtKB-UniRule"/>
</dbReference>
<reference evidence="11" key="1">
    <citation type="submission" date="2017-09" db="EMBL/GenBank/DDBJ databases">
        <title>Depth-based differentiation of microbial function through sediment-hosted aquifers and enrichment of novel symbionts in the deep terrestrial subsurface.</title>
        <authorList>
            <person name="Probst A.J."/>
            <person name="Ladd B."/>
            <person name="Jarett J.K."/>
            <person name="Geller-Mcgrath D.E."/>
            <person name="Sieber C.M.K."/>
            <person name="Emerson J.B."/>
            <person name="Anantharaman K."/>
            <person name="Thomas B.C."/>
            <person name="Malmstrom R."/>
            <person name="Stieglmeier M."/>
            <person name="Klingl A."/>
            <person name="Woyke T."/>
            <person name="Ryan C.M."/>
            <person name="Banfield J.F."/>
        </authorList>
    </citation>
    <scope>NUCLEOTIDE SEQUENCE [LARGE SCALE GENOMIC DNA]</scope>
</reference>
<dbReference type="PROSITE" id="PS50823">
    <property type="entry name" value="KH_TYPE_2"/>
    <property type="match status" value="1"/>
</dbReference>
<dbReference type="PANTHER" id="PTHR11760">
    <property type="entry name" value="30S/40S RIBOSOMAL PROTEIN S3"/>
    <property type="match status" value="1"/>
</dbReference>
<dbReference type="NCBIfam" id="TIGR01009">
    <property type="entry name" value="rpsC_bact"/>
    <property type="match status" value="1"/>
</dbReference>
<dbReference type="EMBL" id="PFQB01000075">
    <property type="protein sequence ID" value="PJA13785.1"/>
    <property type="molecule type" value="Genomic_DNA"/>
</dbReference>
<comment type="function">
    <text evidence="6 8">Binds the lower part of the 30S subunit head. Binds mRNA in the 70S ribosome, positioning it for translation.</text>
</comment>
<comment type="caution">
    <text evidence="10">The sequence shown here is derived from an EMBL/GenBank/DDBJ whole genome shotgun (WGS) entry which is preliminary data.</text>
</comment>
<dbReference type="GO" id="GO:0022627">
    <property type="term" value="C:cytosolic small ribosomal subunit"/>
    <property type="evidence" value="ECO:0007669"/>
    <property type="project" value="TreeGrafter"/>
</dbReference>
<dbReference type="GO" id="GO:0003735">
    <property type="term" value="F:structural constituent of ribosome"/>
    <property type="evidence" value="ECO:0007669"/>
    <property type="project" value="InterPro"/>
</dbReference>
<dbReference type="InterPro" id="IPR001351">
    <property type="entry name" value="Ribosomal_uS3_C"/>
</dbReference>
<evidence type="ECO:0000256" key="3">
    <source>
        <dbReference type="ARBA" id="ARBA00022884"/>
    </source>
</evidence>
<evidence type="ECO:0000256" key="1">
    <source>
        <dbReference type="ARBA" id="ARBA00010761"/>
    </source>
</evidence>
<gene>
    <name evidence="8 10" type="primary">rpsC</name>
    <name evidence="10" type="ORF">COX64_02860</name>
</gene>
<name>A0A2M7W1U1_9BACT</name>
<dbReference type="InterPro" id="IPR004044">
    <property type="entry name" value="KH_dom_type_2"/>
</dbReference>
<keyword evidence="3 8" id="KW-0694">RNA-binding</keyword>
<comment type="similarity">
    <text evidence="1 8">Belongs to the universal ribosomal protein uS3 family.</text>
</comment>
<accession>A0A2M7W1U1</accession>
<dbReference type="InterPro" id="IPR015946">
    <property type="entry name" value="KH_dom-like_a/b"/>
</dbReference>
<dbReference type="Gene3D" id="3.30.1140.32">
    <property type="entry name" value="Ribosomal protein S3, C-terminal domain"/>
    <property type="match status" value="1"/>
</dbReference>
<evidence type="ECO:0000256" key="2">
    <source>
        <dbReference type="ARBA" id="ARBA00022730"/>
    </source>
</evidence>
<evidence type="ECO:0000256" key="6">
    <source>
        <dbReference type="ARBA" id="ARBA00024998"/>
    </source>
</evidence>
<dbReference type="SUPFAM" id="SSF54814">
    <property type="entry name" value="Prokaryotic type KH domain (KH-domain type II)"/>
    <property type="match status" value="1"/>
</dbReference>
<dbReference type="InterPro" id="IPR005704">
    <property type="entry name" value="Ribosomal_uS3_bac-typ"/>
</dbReference>
<dbReference type="PANTHER" id="PTHR11760:SF19">
    <property type="entry name" value="SMALL RIBOSOMAL SUBUNIT PROTEIN US3C"/>
    <property type="match status" value="1"/>
</dbReference>
<evidence type="ECO:0000256" key="7">
    <source>
        <dbReference type="ARBA" id="ARBA00035257"/>
    </source>
</evidence>
<dbReference type="InterPro" id="IPR057258">
    <property type="entry name" value="Ribosomal_uS3"/>
</dbReference>
<keyword evidence="2 8" id="KW-0699">rRNA-binding</keyword>
<keyword evidence="5 8" id="KW-0687">Ribonucleoprotein</keyword>
<dbReference type="AlphaFoldDB" id="A0A2M7W1U1"/>
<dbReference type="Pfam" id="PF07650">
    <property type="entry name" value="KH_2"/>
    <property type="match status" value="1"/>
</dbReference>
<evidence type="ECO:0000256" key="8">
    <source>
        <dbReference type="HAMAP-Rule" id="MF_01309"/>
    </source>
</evidence>